<evidence type="ECO:0008006" key="3">
    <source>
        <dbReference type="Google" id="ProtNLM"/>
    </source>
</evidence>
<reference evidence="1 2" key="1">
    <citation type="submission" date="2023-08" db="EMBL/GenBank/DDBJ databases">
        <title>A Necator americanus chromosomal reference genome.</title>
        <authorList>
            <person name="Ilik V."/>
            <person name="Petrzelkova K.J."/>
            <person name="Pardy F."/>
            <person name="Fuh T."/>
            <person name="Niatou-Singa F.S."/>
            <person name="Gouil Q."/>
            <person name="Baker L."/>
            <person name="Ritchie M.E."/>
            <person name="Jex A.R."/>
            <person name="Gazzola D."/>
            <person name="Li H."/>
            <person name="Toshio Fujiwara R."/>
            <person name="Zhan B."/>
            <person name="Aroian R.V."/>
            <person name="Pafco B."/>
            <person name="Schwarz E.M."/>
        </authorList>
    </citation>
    <scope>NUCLEOTIDE SEQUENCE [LARGE SCALE GENOMIC DNA]</scope>
    <source>
        <strain evidence="1 2">Aroian</strain>
        <tissue evidence="1">Whole animal</tissue>
    </source>
</reference>
<name>A0ABR1CPT9_NECAM</name>
<proteinExistence type="predicted"/>
<keyword evidence="2" id="KW-1185">Reference proteome</keyword>
<sequence>MVRRQVDMAVEKIRIEVVDDFLHLPSRCNGGSLRVPEIRHPCLAAGEVSTSIADAFRRLCSFSQHFCWCLPLSLTGSFIDSLQSLASTDVSSSFPAARAAPRWRISSRVSRDRRLLVILDLSAFFARREGIQRADHIPRRCCPLRNLPKSRLT</sequence>
<dbReference type="EMBL" id="JAVFWL010000002">
    <property type="protein sequence ID" value="KAK6739211.1"/>
    <property type="molecule type" value="Genomic_DNA"/>
</dbReference>
<evidence type="ECO:0000313" key="2">
    <source>
        <dbReference type="Proteomes" id="UP001303046"/>
    </source>
</evidence>
<gene>
    <name evidence="1" type="primary">Necator_chrII.g8755</name>
    <name evidence="1" type="ORF">RB195_020960</name>
</gene>
<accession>A0ABR1CPT9</accession>
<comment type="caution">
    <text evidence="1">The sequence shown here is derived from an EMBL/GenBank/DDBJ whole genome shotgun (WGS) entry which is preliminary data.</text>
</comment>
<evidence type="ECO:0000313" key="1">
    <source>
        <dbReference type="EMBL" id="KAK6739211.1"/>
    </source>
</evidence>
<organism evidence="1 2">
    <name type="scientific">Necator americanus</name>
    <name type="common">Human hookworm</name>
    <dbReference type="NCBI Taxonomy" id="51031"/>
    <lineage>
        <taxon>Eukaryota</taxon>
        <taxon>Metazoa</taxon>
        <taxon>Ecdysozoa</taxon>
        <taxon>Nematoda</taxon>
        <taxon>Chromadorea</taxon>
        <taxon>Rhabditida</taxon>
        <taxon>Rhabditina</taxon>
        <taxon>Rhabditomorpha</taxon>
        <taxon>Strongyloidea</taxon>
        <taxon>Ancylostomatidae</taxon>
        <taxon>Bunostominae</taxon>
        <taxon>Necator</taxon>
    </lineage>
</organism>
<protein>
    <recommendedName>
        <fullName evidence="3">UmuC domain-containing protein</fullName>
    </recommendedName>
</protein>
<dbReference type="Proteomes" id="UP001303046">
    <property type="component" value="Unassembled WGS sequence"/>
</dbReference>